<feature type="transmembrane region" description="Helical" evidence="6">
    <location>
        <begin position="199"/>
        <end position="217"/>
    </location>
</feature>
<comment type="subcellular location">
    <subcellularLocation>
        <location evidence="1">Endomembrane system</location>
        <topology evidence="1">Multi-pass membrane protein</topology>
    </subcellularLocation>
</comment>
<reference evidence="8 9" key="1">
    <citation type="submission" date="2021-01" db="EMBL/GenBank/DDBJ databases">
        <title>Chromosome-level genome assembly of a human fungal pathogen reveals clustering of transcriptionally co-regulated genes.</title>
        <authorList>
            <person name="Voorhies M."/>
            <person name="Cohen S."/>
            <person name="Shea T.P."/>
            <person name="Petrus S."/>
            <person name="Munoz J.F."/>
            <person name="Poplawski S."/>
            <person name="Goldman W.E."/>
            <person name="Michael T."/>
            <person name="Cuomo C.A."/>
            <person name="Sil A."/>
            <person name="Beyhan S."/>
        </authorList>
    </citation>
    <scope>NUCLEOTIDE SEQUENCE [LARGE SCALE GENOMIC DNA]</scope>
    <source>
        <strain evidence="8 9">G184AR</strain>
    </source>
</reference>
<evidence type="ECO:0000256" key="2">
    <source>
        <dbReference type="ARBA" id="ARBA00022692"/>
    </source>
</evidence>
<dbReference type="InterPro" id="IPR050911">
    <property type="entry name" value="DRAM/TMEM150_Autophagy_Mod"/>
</dbReference>
<dbReference type="VEuPathDB" id="FungiDB:I7I52_11954"/>
<evidence type="ECO:0000256" key="1">
    <source>
        <dbReference type="ARBA" id="ARBA00004127"/>
    </source>
</evidence>
<keyword evidence="2 6" id="KW-0812">Transmembrane</keyword>
<comment type="caution">
    <text evidence="8">The sequence shown here is derived from an EMBL/GenBank/DDBJ whole genome shotgun (WGS) entry which is preliminary data.</text>
</comment>
<sequence length="313" mass="35308">MWIISFWIFPVIASCMWLATTLTLLIIWTVVDGSPRYESMAPYQRIAFISDIGAQRLKPLFVAGCVITAVFLSASFMSERWLRHSGHLARNRGKRDKAFAIIAILLSLIGGAALILLSIFDTLRHARIHQILLMTFIGSYVLSTIFVCAEYYRLGIHYREHKIIFVSFWIKLAFIVVEMALSIALVVLRRRMNDDQAAILEWIIAYIFTFYILSYAVDLLPAVRTRHHIPQGKRITEMSQALNGAQRTTAISHISTPTLTPSQTNAYSEQPTLATDSVGDQANIEKPAHNQSSDAIQQPPEDHLHAPEESLDV</sequence>
<feature type="region of interest" description="Disordered" evidence="5">
    <location>
        <begin position="253"/>
        <end position="313"/>
    </location>
</feature>
<evidence type="ECO:0000256" key="4">
    <source>
        <dbReference type="ARBA" id="ARBA00023136"/>
    </source>
</evidence>
<dbReference type="OrthoDB" id="10032492at2759"/>
<feature type="transmembrane region" description="Helical" evidence="6">
    <location>
        <begin position="164"/>
        <end position="187"/>
    </location>
</feature>
<feature type="domain" description="CWH43-like N-terminal" evidence="7">
    <location>
        <begin position="5"/>
        <end position="220"/>
    </location>
</feature>
<dbReference type="Pfam" id="PF10277">
    <property type="entry name" value="Frag1"/>
    <property type="match status" value="1"/>
</dbReference>
<dbReference type="PANTHER" id="PTHR21324:SF2">
    <property type="entry name" value="EG:22E5.9 PROTEIN"/>
    <property type="match status" value="1"/>
</dbReference>
<feature type="compositionally biased region" description="Basic and acidic residues" evidence="5">
    <location>
        <begin position="300"/>
        <end position="313"/>
    </location>
</feature>
<protein>
    <submittedName>
        <fullName evidence="8">FK506 suppressor Sfk1</fullName>
    </submittedName>
</protein>
<evidence type="ECO:0000313" key="9">
    <source>
        <dbReference type="Proteomes" id="UP000670092"/>
    </source>
</evidence>
<dbReference type="GO" id="GO:0012505">
    <property type="term" value="C:endomembrane system"/>
    <property type="evidence" value="ECO:0007669"/>
    <property type="project" value="UniProtKB-SubCell"/>
</dbReference>
<dbReference type="EMBL" id="JAEVHI010000006">
    <property type="protein sequence ID" value="KAG5288458.1"/>
    <property type="molecule type" value="Genomic_DNA"/>
</dbReference>
<feature type="transmembrane region" description="Helical" evidence="6">
    <location>
        <begin position="60"/>
        <end position="77"/>
    </location>
</feature>
<gene>
    <name evidence="8" type="primary">SFK1</name>
    <name evidence="8" type="ORF">I7I52_11954</name>
</gene>
<evidence type="ECO:0000313" key="8">
    <source>
        <dbReference type="EMBL" id="KAG5288458.1"/>
    </source>
</evidence>
<feature type="transmembrane region" description="Helical" evidence="6">
    <location>
        <begin position="98"/>
        <end position="119"/>
    </location>
</feature>
<dbReference type="AlphaFoldDB" id="A0A8H7YEG5"/>
<keyword evidence="4 6" id="KW-0472">Membrane</keyword>
<keyword evidence="3 6" id="KW-1133">Transmembrane helix</keyword>
<dbReference type="PANTHER" id="PTHR21324">
    <property type="entry name" value="FASTING-INDUCIBLE INTEGRAL MEMBRANE PROTEIN TM6P1-RELATED"/>
    <property type="match status" value="1"/>
</dbReference>
<proteinExistence type="predicted"/>
<name>A0A8H7YEG5_AJECA</name>
<dbReference type="GO" id="GO:0005886">
    <property type="term" value="C:plasma membrane"/>
    <property type="evidence" value="ECO:0007669"/>
    <property type="project" value="TreeGrafter"/>
</dbReference>
<feature type="transmembrane region" description="Helical" evidence="6">
    <location>
        <begin position="7"/>
        <end position="31"/>
    </location>
</feature>
<evidence type="ECO:0000259" key="7">
    <source>
        <dbReference type="Pfam" id="PF10277"/>
    </source>
</evidence>
<feature type="transmembrane region" description="Helical" evidence="6">
    <location>
        <begin position="131"/>
        <end position="152"/>
    </location>
</feature>
<feature type="compositionally biased region" description="Polar residues" evidence="5">
    <location>
        <begin position="253"/>
        <end position="280"/>
    </location>
</feature>
<evidence type="ECO:0000256" key="3">
    <source>
        <dbReference type="ARBA" id="ARBA00022989"/>
    </source>
</evidence>
<accession>A0A8H7YEG5</accession>
<evidence type="ECO:0000256" key="6">
    <source>
        <dbReference type="SAM" id="Phobius"/>
    </source>
</evidence>
<dbReference type="Proteomes" id="UP000670092">
    <property type="component" value="Unassembled WGS sequence"/>
</dbReference>
<evidence type="ECO:0000256" key="5">
    <source>
        <dbReference type="SAM" id="MobiDB-lite"/>
    </source>
</evidence>
<dbReference type="InterPro" id="IPR019402">
    <property type="entry name" value="CWH43_N"/>
</dbReference>
<organism evidence="8 9">
    <name type="scientific">Ajellomyces capsulatus</name>
    <name type="common">Darling's disease fungus</name>
    <name type="synonym">Histoplasma capsulatum</name>
    <dbReference type="NCBI Taxonomy" id="5037"/>
    <lineage>
        <taxon>Eukaryota</taxon>
        <taxon>Fungi</taxon>
        <taxon>Dikarya</taxon>
        <taxon>Ascomycota</taxon>
        <taxon>Pezizomycotina</taxon>
        <taxon>Eurotiomycetes</taxon>
        <taxon>Eurotiomycetidae</taxon>
        <taxon>Onygenales</taxon>
        <taxon>Ajellomycetaceae</taxon>
        <taxon>Histoplasma</taxon>
    </lineage>
</organism>